<dbReference type="Pfam" id="PF12158">
    <property type="entry name" value="DUF3592"/>
    <property type="match status" value="1"/>
</dbReference>
<dbReference type="AlphaFoldDB" id="A0A511MWW6"/>
<gene>
    <name evidence="3" type="ORF">DC3_04030</name>
</gene>
<accession>A0A511MWW6</accession>
<keyword evidence="4" id="KW-1185">Reference proteome</keyword>
<keyword evidence="1" id="KW-0812">Transmembrane</keyword>
<dbReference type="EMBL" id="BJXB01000001">
    <property type="protein sequence ID" value="GEM44768.1"/>
    <property type="molecule type" value="Genomic_DNA"/>
</dbReference>
<sequence>MLYTLFYLAASEGCMRPGQIIVFFLGLLLVAFPVFLEIRLTHRYLETRNWPTTITTDLELTSVSTGKGFYYRASYSYFVTGTRFEGKAILMEDLFERHRTGHSGNEQWHRVYYDPDHPQDAFLIRQYPWTSFLHVLLLGCMVWGLGIIRGVVPYFEVWWRSRQPRSLHNNPEATGKPGRP</sequence>
<comment type="caution">
    <text evidence="3">The sequence shown here is derived from an EMBL/GenBank/DDBJ whole genome shotgun (WGS) entry which is preliminary data.</text>
</comment>
<keyword evidence="1" id="KW-0472">Membrane</keyword>
<protein>
    <recommendedName>
        <fullName evidence="2">DUF3592 domain-containing protein</fullName>
    </recommendedName>
</protein>
<feature type="transmembrane region" description="Helical" evidence="1">
    <location>
        <begin position="132"/>
        <end position="152"/>
    </location>
</feature>
<keyword evidence="1" id="KW-1133">Transmembrane helix</keyword>
<evidence type="ECO:0000259" key="2">
    <source>
        <dbReference type="Pfam" id="PF12158"/>
    </source>
</evidence>
<dbReference type="InterPro" id="IPR021994">
    <property type="entry name" value="DUF3592"/>
</dbReference>
<feature type="domain" description="DUF3592" evidence="2">
    <location>
        <begin position="54"/>
        <end position="126"/>
    </location>
</feature>
<organism evidence="3 4">
    <name type="scientific">Deinococcus cellulosilyticus (strain DSM 18568 / NBRC 106333 / KACC 11606 / 5516J-15)</name>
    <dbReference type="NCBI Taxonomy" id="1223518"/>
    <lineage>
        <taxon>Bacteria</taxon>
        <taxon>Thermotogati</taxon>
        <taxon>Deinococcota</taxon>
        <taxon>Deinococci</taxon>
        <taxon>Deinococcales</taxon>
        <taxon>Deinococcaceae</taxon>
        <taxon>Deinococcus</taxon>
    </lineage>
</organism>
<reference evidence="3 4" key="1">
    <citation type="submission" date="2019-07" db="EMBL/GenBank/DDBJ databases">
        <title>Whole genome shotgun sequence of Deinococcus cellulosilyticus NBRC 106333.</title>
        <authorList>
            <person name="Hosoyama A."/>
            <person name="Uohara A."/>
            <person name="Ohji S."/>
            <person name="Ichikawa N."/>
        </authorList>
    </citation>
    <scope>NUCLEOTIDE SEQUENCE [LARGE SCALE GENOMIC DNA]</scope>
    <source>
        <strain evidence="3 4">NBRC 106333</strain>
    </source>
</reference>
<proteinExistence type="predicted"/>
<dbReference type="Proteomes" id="UP000321306">
    <property type="component" value="Unassembled WGS sequence"/>
</dbReference>
<name>A0A511MWW6_DEIC1</name>
<evidence type="ECO:0000313" key="4">
    <source>
        <dbReference type="Proteomes" id="UP000321306"/>
    </source>
</evidence>
<evidence type="ECO:0000256" key="1">
    <source>
        <dbReference type="SAM" id="Phobius"/>
    </source>
</evidence>
<feature type="transmembrane region" description="Helical" evidence="1">
    <location>
        <begin position="20"/>
        <end position="38"/>
    </location>
</feature>
<evidence type="ECO:0000313" key="3">
    <source>
        <dbReference type="EMBL" id="GEM44768.1"/>
    </source>
</evidence>